<gene>
    <name evidence="1" type="ORF">GCM10014713_68560</name>
</gene>
<keyword evidence="2" id="KW-1185">Reference proteome</keyword>
<name>A0A918LXY3_9ACTN</name>
<proteinExistence type="predicted"/>
<reference evidence="1" key="1">
    <citation type="journal article" date="2014" name="Int. J. Syst. Evol. Microbiol.">
        <title>Complete genome sequence of Corynebacterium casei LMG S-19264T (=DSM 44701T), isolated from a smear-ripened cheese.</title>
        <authorList>
            <consortium name="US DOE Joint Genome Institute (JGI-PGF)"/>
            <person name="Walter F."/>
            <person name="Albersmeier A."/>
            <person name="Kalinowski J."/>
            <person name="Ruckert C."/>
        </authorList>
    </citation>
    <scope>NUCLEOTIDE SEQUENCE</scope>
    <source>
        <strain evidence="1">JCM 3172</strain>
    </source>
</reference>
<organism evidence="1 2">
    <name type="scientific">Streptomyces purpureus</name>
    <dbReference type="NCBI Taxonomy" id="1951"/>
    <lineage>
        <taxon>Bacteria</taxon>
        <taxon>Bacillati</taxon>
        <taxon>Actinomycetota</taxon>
        <taxon>Actinomycetes</taxon>
        <taxon>Kitasatosporales</taxon>
        <taxon>Streptomycetaceae</taxon>
        <taxon>Streptomyces</taxon>
    </lineage>
</organism>
<reference evidence="1" key="2">
    <citation type="submission" date="2020-09" db="EMBL/GenBank/DDBJ databases">
        <authorList>
            <person name="Sun Q."/>
            <person name="Ohkuma M."/>
        </authorList>
    </citation>
    <scope>NUCLEOTIDE SEQUENCE</scope>
    <source>
        <strain evidence="1">JCM 3172</strain>
    </source>
</reference>
<comment type="caution">
    <text evidence="1">The sequence shown here is derived from an EMBL/GenBank/DDBJ whole genome shotgun (WGS) entry which is preliminary data.</text>
</comment>
<evidence type="ECO:0000313" key="2">
    <source>
        <dbReference type="Proteomes" id="UP000619486"/>
    </source>
</evidence>
<dbReference type="EMBL" id="BMQQ01000056">
    <property type="protein sequence ID" value="GGT66134.1"/>
    <property type="molecule type" value="Genomic_DNA"/>
</dbReference>
<accession>A0A918LXY3</accession>
<sequence>MTVVFVSAAGAEALAETAPKVPAARAAAAVAPMRIFFMGTPWDGGLGPGVGAGGLGPVGWDRGLGPVGWDRGD</sequence>
<dbReference type="Proteomes" id="UP000619486">
    <property type="component" value="Unassembled WGS sequence"/>
</dbReference>
<dbReference type="AlphaFoldDB" id="A0A918LXY3"/>
<protein>
    <submittedName>
        <fullName evidence="1">Uncharacterized protein</fullName>
    </submittedName>
</protein>
<evidence type="ECO:0000313" key="1">
    <source>
        <dbReference type="EMBL" id="GGT66134.1"/>
    </source>
</evidence>